<name>A0A914QNE0_9BILA</name>
<evidence type="ECO:0000256" key="1">
    <source>
        <dbReference type="SAM" id="MobiDB-lite"/>
    </source>
</evidence>
<accession>A0A914QNE0</accession>
<reference evidence="4" key="1">
    <citation type="submission" date="2022-11" db="UniProtKB">
        <authorList>
            <consortium name="WormBaseParasite"/>
        </authorList>
    </citation>
    <scope>IDENTIFICATION</scope>
</reference>
<keyword evidence="3" id="KW-1185">Reference proteome</keyword>
<evidence type="ECO:0000313" key="3">
    <source>
        <dbReference type="Proteomes" id="UP000887578"/>
    </source>
</evidence>
<dbReference type="InterPro" id="IPR046939">
    <property type="entry name" value="TPPII_C_sf"/>
</dbReference>
<sequence>MDSYLIQISTASKKHIHTDDTYAYGLILLEKGAYVIRVRICHSDFKMLEKLKDLRLIATQLFREIANLYLNSELALKDSTEKMVEQHSLISAKEKVSYYVGEPSSELPSNYSVGSYLKGRLSLQTDETYRSIEYSSFDIIYLLAAPESKDANSRLEIEADKCDEENDLKSEIRDIEISYLTKETDSKKAAAMFEKLSSEFPTFLPIYSAEIERLSKLKDYLNLKEMVEKLLEISEIEKVEKYFGVNSNFNEENLLKKAIMGMKKNAIENGLFLQANLALDLFLKSTKKDIPKAFRNSFDPRKENEIIKDVDKMENNPLNENEKAEVEKPKKMTETFSWASVLKKEDFNKMSKMSKETEKTDDKKLELSSRDAKSGRLILTEKNITAGTL</sequence>
<feature type="domain" description="Tripeptidyl peptidase II second Ig-like" evidence="2">
    <location>
        <begin position="2"/>
        <end position="106"/>
    </location>
</feature>
<protein>
    <submittedName>
        <fullName evidence="4">Tripeptidyl peptidase II Ig-like domain-containing protein</fullName>
    </submittedName>
</protein>
<organism evidence="3 4">
    <name type="scientific">Panagrolaimus davidi</name>
    <dbReference type="NCBI Taxonomy" id="227884"/>
    <lineage>
        <taxon>Eukaryota</taxon>
        <taxon>Metazoa</taxon>
        <taxon>Ecdysozoa</taxon>
        <taxon>Nematoda</taxon>
        <taxon>Chromadorea</taxon>
        <taxon>Rhabditida</taxon>
        <taxon>Tylenchina</taxon>
        <taxon>Panagrolaimomorpha</taxon>
        <taxon>Panagrolaimoidea</taxon>
        <taxon>Panagrolaimidae</taxon>
        <taxon>Panagrolaimus</taxon>
    </lineage>
</organism>
<feature type="region of interest" description="Disordered" evidence="1">
    <location>
        <begin position="349"/>
        <end position="369"/>
    </location>
</feature>
<dbReference type="InterPro" id="IPR022229">
    <property type="entry name" value="TPPII_Ig-like-2"/>
</dbReference>
<proteinExistence type="predicted"/>
<dbReference type="Proteomes" id="UP000887578">
    <property type="component" value="Unplaced"/>
</dbReference>
<dbReference type="Gene3D" id="1.25.40.710">
    <property type="match status" value="1"/>
</dbReference>
<dbReference type="Pfam" id="PF12580">
    <property type="entry name" value="TPPII"/>
    <property type="match status" value="1"/>
</dbReference>
<dbReference type="AlphaFoldDB" id="A0A914QNE0"/>
<dbReference type="WBParaSite" id="PDA_v2.g4823.t1">
    <property type="protein sequence ID" value="PDA_v2.g4823.t1"/>
    <property type="gene ID" value="PDA_v2.g4823"/>
</dbReference>
<evidence type="ECO:0000259" key="2">
    <source>
        <dbReference type="Pfam" id="PF12580"/>
    </source>
</evidence>
<evidence type="ECO:0000313" key="4">
    <source>
        <dbReference type="WBParaSite" id="PDA_v2.g4823.t1"/>
    </source>
</evidence>